<dbReference type="SUPFAM" id="SSF56672">
    <property type="entry name" value="DNA/RNA polymerases"/>
    <property type="match status" value="1"/>
</dbReference>
<evidence type="ECO:0000256" key="3">
    <source>
        <dbReference type="ARBA" id="ARBA00012180"/>
    </source>
</evidence>
<keyword evidence="5" id="KW-0274">FAD</keyword>
<feature type="domain" description="Amine oxidase" evidence="8">
    <location>
        <begin position="137"/>
        <end position="279"/>
    </location>
</feature>
<proteinExistence type="inferred from homology"/>
<dbReference type="Pfam" id="PF01593">
    <property type="entry name" value="Amino_oxidase"/>
    <property type="match status" value="1"/>
</dbReference>
<dbReference type="PANTHER" id="PTHR10742:SF410">
    <property type="entry name" value="LYSINE-SPECIFIC HISTONE DEMETHYLASE 2"/>
    <property type="match status" value="1"/>
</dbReference>
<keyword evidence="10" id="KW-1185">Reference proteome</keyword>
<sequence length="742" mass="83293">MLKWGSPDVGLGVSDKPPWFVARSWDQLPTYLDSLSREKDKGRSGPYIPDSCGLAKKGPVNMFMDVPWKLPGCPDSLSLFNSMAVEAIVLERLDFSHLIIQAIIGAKKPSILVYLLQILKSLLLVEYGLGLVPMSFSLSFSVFFKIGLQFPHRFWDSKIHEADFFGHIPPDSSKRGLFGVFYDMDPQGKHAVLMSVITGDSVNIIKGMDDKQVVKQCMVVLKELFKEQDVPSPVKYFVTRWSKDPWAQMAYSFVKTGGSGEAYDILAEDIQGKIFFAGEVYTICCLKTTPLFSQCSEALRHTEEWCVFDNCCFKPASMQQQLYPVYKSPKQGIRKVYVKYSIFSCKVSSERESECESDGSLDPDSPYFQKTVYSLIEAVNQTLKVEEDSGTALDQTVSFIRTKRSHRAFASHPEFRAIVNRPDKRFTGPLEAKYPFSADLKKDWAESPVVDPPVSRLASKTILSVPDGSSIKTPTDRQKQNLARSVFEASEARAKAFSWAINALCLDCVIVCVPESERFQDFYSNLFVVLKKDGNNFLRLTIRDQHFQFTALPFGLTTAPRVFTKVMAAVMSVLHSRGMIALPYLDDLLIKGPSLHDCSEFVRITCDTLSHLGWLINLSKSSPVPAQQISFLGMTLDSSRWLGRKSSPHSGPSQSFEKVRSEDGVLQKDRCSVHSSGRSEEGFCRFKGHDSQVDSFHYPGVIPSQKLGLFNSEQIGTDPGSETPTDRSKRCLKITREHHENK</sequence>
<evidence type="ECO:0000256" key="5">
    <source>
        <dbReference type="ARBA" id="ARBA00022827"/>
    </source>
</evidence>
<feature type="region of interest" description="Disordered" evidence="6">
    <location>
        <begin position="709"/>
        <end position="742"/>
    </location>
</feature>
<comment type="cofactor">
    <cofactor evidence="1">
        <name>FAD</name>
        <dbReference type="ChEBI" id="CHEBI:57692"/>
    </cofactor>
</comment>
<dbReference type="Pfam" id="PF00078">
    <property type="entry name" value="RVT_1"/>
    <property type="match status" value="1"/>
</dbReference>
<comment type="caution">
    <text evidence="9">The sequence shown here is derived from an EMBL/GenBank/DDBJ whole genome shotgun (WGS) entry which is preliminary data.</text>
</comment>
<gene>
    <name evidence="9" type="ORF">RIMI_LOCUS12014822</name>
</gene>
<dbReference type="InterPro" id="IPR002937">
    <property type="entry name" value="Amino_oxidase"/>
</dbReference>
<dbReference type="Gene3D" id="1.10.287.3160">
    <property type="match status" value="1"/>
</dbReference>
<feature type="compositionally biased region" description="Polar residues" evidence="6">
    <location>
        <begin position="711"/>
        <end position="723"/>
    </location>
</feature>
<feature type="compositionally biased region" description="Basic and acidic residues" evidence="6">
    <location>
        <begin position="724"/>
        <end position="742"/>
    </location>
</feature>
<dbReference type="Proteomes" id="UP001176940">
    <property type="component" value="Unassembled WGS sequence"/>
</dbReference>
<accession>A0ABN9LUT7</accession>
<protein>
    <recommendedName>
        <fullName evidence="3">ribonuclease H</fullName>
        <ecNumber evidence="3">3.1.26.4</ecNumber>
    </recommendedName>
</protein>
<reference evidence="9" key="1">
    <citation type="submission" date="2023-07" db="EMBL/GenBank/DDBJ databases">
        <authorList>
            <person name="Stuckert A."/>
        </authorList>
    </citation>
    <scope>NUCLEOTIDE SEQUENCE</scope>
</reference>
<evidence type="ECO:0000313" key="9">
    <source>
        <dbReference type="EMBL" id="CAJ0948174.1"/>
    </source>
</evidence>
<dbReference type="InterPro" id="IPR043502">
    <property type="entry name" value="DNA/RNA_pol_sf"/>
</dbReference>
<dbReference type="EC" id="3.1.26.4" evidence="3"/>
<dbReference type="EMBL" id="CAUEEQ010027960">
    <property type="protein sequence ID" value="CAJ0948174.1"/>
    <property type="molecule type" value="Genomic_DNA"/>
</dbReference>
<dbReference type="InterPro" id="IPR050281">
    <property type="entry name" value="Flavin_monoamine_oxidase"/>
</dbReference>
<evidence type="ECO:0000256" key="1">
    <source>
        <dbReference type="ARBA" id="ARBA00001974"/>
    </source>
</evidence>
<dbReference type="Gene3D" id="3.30.70.270">
    <property type="match status" value="1"/>
</dbReference>
<keyword evidence="4" id="KW-0285">Flavoprotein</keyword>
<organism evidence="9 10">
    <name type="scientific">Ranitomeya imitator</name>
    <name type="common">mimic poison frog</name>
    <dbReference type="NCBI Taxonomy" id="111125"/>
    <lineage>
        <taxon>Eukaryota</taxon>
        <taxon>Metazoa</taxon>
        <taxon>Chordata</taxon>
        <taxon>Craniata</taxon>
        <taxon>Vertebrata</taxon>
        <taxon>Euteleostomi</taxon>
        <taxon>Amphibia</taxon>
        <taxon>Batrachia</taxon>
        <taxon>Anura</taxon>
        <taxon>Neobatrachia</taxon>
        <taxon>Hyloidea</taxon>
        <taxon>Dendrobatidae</taxon>
        <taxon>Dendrobatinae</taxon>
        <taxon>Ranitomeya</taxon>
    </lineage>
</organism>
<dbReference type="InterPro" id="IPR000477">
    <property type="entry name" value="RT_dom"/>
</dbReference>
<name>A0ABN9LUT7_9NEOB</name>
<evidence type="ECO:0000259" key="7">
    <source>
        <dbReference type="Pfam" id="PF00078"/>
    </source>
</evidence>
<dbReference type="PANTHER" id="PTHR10742">
    <property type="entry name" value="FLAVIN MONOAMINE OXIDASE"/>
    <property type="match status" value="1"/>
</dbReference>
<evidence type="ECO:0000256" key="6">
    <source>
        <dbReference type="SAM" id="MobiDB-lite"/>
    </source>
</evidence>
<dbReference type="Gene3D" id="3.90.660.10">
    <property type="match status" value="1"/>
</dbReference>
<dbReference type="SUPFAM" id="SSF54373">
    <property type="entry name" value="FAD-linked reductases, C-terminal domain"/>
    <property type="match status" value="1"/>
</dbReference>
<evidence type="ECO:0000313" key="10">
    <source>
        <dbReference type="Proteomes" id="UP001176940"/>
    </source>
</evidence>
<feature type="region of interest" description="Disordered" evidence="6">
    <location>
        <begin position="643"/>
        <end position="662"/>
    </location>
</feature>
<evidence type="ECO:0000256" key="2">
    <source>
        <dbReference type="ARBA" id="ARBA00010879"/>
    </source>
</evidence>
<evidence type="ECO:0000259" key="8">
    <source>
        <dbReference type="Pfam" id="PF01593"/>
    </source>
</evidence>
<dbReference type="InterPro" id="IPR043128">
    <property type="entry name" value="Rev_trsase/Diguanyl_cyclase"/>
</dbReference>
<evidence type="ECO:0000256" key="4">
    <source>
        <dbReference type="ARBA" id="ARBA00022630"/>
    </source>
</evidence>
<feature type="domain" description="Reverse transcriptase" evidence="7">
    <location>
        <begin position="544"/>
        <end position="636"/>
    </location>
</feature>
<comment type="similarity">
    <text evidence="2">Belongs to the beta type-B retroviral polymerase family. HERV class-II K(HML-2) pol subfamily.</text>
</comment>